<dbReference type="RefSeq" id="WP_154286239.1">
    <property type="nucleotide sequence ID" value="NZ_WKJI01000001.1"/>
</dbReference>
<dbReference type="InterPro" id="IPR029063">
    <property type="entry name" value="SAM-dependent_MTases_sf"/>
</dbReference>
<dbReference type="Pfam" id="PF13489">
    <property type="entry name" value="Methyltransf_23"/>
    <property type="match status" value="1"/>
</dbReference>
<sequence length="302" mass="35259">MMESFIDYTLAYIKEQNPIHYKKALKNIKELKKDDFFERATTFLDKYDQLLENNGKTRKYAIDCYLKLLADYTHEGLIFRETGKYSSTSFDEVNKRVYANPEIMQYYMHGLLVSQFLWKHHYVLLKYYIENLAHYVTAKSYLEIGGGHGLYVNEALNAFSEDTTFDVVDISESSINMAKHFVNNEKVNFIHTDVFDFHPKNKYDFITMGEVLEHVEDPVKLLLKVKDLLKPSGTLFLTTPTNAPAIDHLYLFRNYPDILAVLQKAGFCIENEIKVYAEDVSEEMAEEFKITMMFGGFLIKKL</sequence>
<organism evidence="1 2">
    <name type="scientific">Pedobacter puniceum</name>
    <dbReference type="NCBI Taxonomy" id="2666136"/>
    <lineage>
        <taxon>Bacteria</taxon>
        <taxon>Pseudomonadati</taxon>
        <taxon>Bacteroidota</taxon>
        <taxon>Sphingobacteriia</taxon>
        <taxon>Sphingobacteriales</taxon>
        <taxon>Sphingobacteriaceae</taxon>
        <taxon>Pedobacter</taxon>
    </lineage>
</organism>
<accession>A0A7K0FJG5</accession>
<keyword evidence="1" id="KW-0489">Methyltransferase</keyword>
<dbReference type="CDD" id="cd02440">
    <property type="entry name" value="AdoMet_MTases"/>
    <property type="match status" value="1"/>
</dbReference>
<reference evidence="1 2" key="1">
    <citation type="submission" date="2019-11" db="EMBL/GenBank/DDBJ databases">
        <authorList>
            <person name="Cheng Q."/>
            <person name="Yang Z."/>
        </authorList>
    </citation>
    <scope>NUCLEOTIDE SEQUENCE [LARGE SCALE GENOMIC DNA]</scope>
    <source>
        <strain evidence="1 2">HX-22-1</strain>
    </source>
</reference>
<dbReference type="AlphaFoldDB" id="A0A7K0FJG5"/>
<dbReference type="GO" id="GO:0032259">
    <property type="term" value="P:methylation"/>
    <property type="evidence" value="ECO:0007669"/>
    <property type="project" value="UniProtKB-KW"/>
</dbReference>
<dbReference type="GO" id="GO:0008168">
    <property type="term" value="F:methyltransferase activity"/>
    <property type="evidence" value="ECO:0007669"/>
    <property type="project" value="UniProtKB-KW"/>
</dbReference>
<comment type="caution">
    <text evidence="1">The sequence shown here is derived from an EMBL/GenBank/DDBJ whole genome shotgun (WGS) entry which is preliminary data.</text>
</comment>
<keyword evidence="1" id="KW-0808">Transferase</keyword>
<dbReference type="SUPFAM" id="SSF53335">
    <property type="entry name" value="S-adenosyl-L-methionine-dependent methyltransferases"/>
    <property type="match status" value="1"/>
</dbReference>
<evidence type="ECO:0000313" key="2">
    <source>
        <dbReference type="Proteomes" id="UP000462931"/>
    </source>
</evidence>
<evidence type="ECO:0000313" key="1">
    <source>
        <dbReference type="EMBL" id="MRX46114.1"/>
    </source>
</evidence>
<dbReference type="Proteomes" id="UP000462931">
    <property type="component" value="Unassembled WGS sequence"/>
</dbReference>
<name>A0A7K0FJG5_9SPHI</name>
<dbReference type="PANTHER" id="PTHR43861">
    <property type="entry name" value="TRANS-ACONITATE 2-METHYLTRANSFERASE-RELATED"/>
    <property type="match status" value="1"/>
</dbReference>
<dbReference type="EMBL" id="WKJI01000001">
    <property type="protein sequence ID" value="MRX46114.1"/>
    <property type="molecule type" value="Genomic_DNA"/>
</dbReference>
<dbReference type="PANTHER" id="PTHR43861:SF6">
    <property type="entry name" value="METHYLTRANSFERASE TYPE 11"/>
    <property type="match status" value="1"/>
</dbReference>
<proteinExistence type="predicted"/>
<gene>
    <name evidence="1" type="ORF">GJJ64_02835</name>
</gene>
<dbReference type="Gene3D" id="3.40.50.150">
    <property type="entry name" value="Vaccinia Virus protein VP39"/>
    <property type="match status" value="1"/>
</dbReference>
<keyword evidence="2" id="KW-1185">Reference proteome</keyword>
<protein>
    <submittedName>
        <fullName evidence="1">Methyltransferase domain-containing protein</fullName>
    </submittedName>
</protein>